<feature type="compositionally biased region" description="Polar residues" evidence="2">
    <location>
        <begin position="360"/>
        <end position="385"/>
    </location>
</feature>
<accession>A0A077ZZF8</accession>
<feature type="region of interest" description="Disordered" evidence="2">
    <location>
        <begin position="360"/>
        <end position="388"/>
    </location>
</feature>
<keyword evidence="1" id="KW-0175">Coiled coil</keyword>
<feature type="coiled-coil region" evidence="1">
    <location>
        <begin position="73"/>
        <end position="100"/>
    </location>
</feature>
<evidence type="ECO:0000313" key="4">
    <source>
        <dbReference type="Proteomes" id="UP000039865"/>
    </source>
</evidence>
<dbReference type="OrthoDB" id="10666360at2759"/>
<dbReference type="Proteomes" id="UP000039865">
    <property type="component" value="Unassembled WGS sequence"/>
</dbReference>
<dbReference type="AlphaFoldDB" id="A0A077ZZF8"/>
<keyword evidence="4" id="KW-1185">Reference proteome</keyword>
<protein>
    <submittedName>
        <fullName evidence="3">Uncharacterized protein</fullName>
    </submittedName>
</protein>
<evidence type="ECO:0000313" key="3">
    <source>
        <dbReference type="EMBL" id="CDW74977.1"/>
    </source>
</evidence>
<name>A0A077ZZF8_STYLE</name>
<evidence type="ECO:0000256" key="1">
    <source>
        <dbReference type="SAM" id="Coils"/>
    </source>
</evidence>
<proteinExistence type="predicted"/>
<dbReference type="EMBL" id="CCKQ01003838">
    <property type="protein sequence ID" value="CDW74977.1"/>
    <property type="molecule type" value="Genomic_DNA"/>
</dbReference>
<dbReference type="InParanoid" id="A0A077ZZF8"/>
<gene>
    <name evidence="3" type="primary">Contig17400.g18510</name>
    <name evidence="3" type="ORF">STYLEM_3961</name>
</gene>
<evidence type="ECO:0000256" key="2">
    <source>
        <dbReference type="SAM" id="MobiDB-lite"/>
    </source>
</evidence>
<organism evidence="3 4">
    <name type="scientific">Stylonychia lemnae</name>
    <name type="common">Ciliate</name>
    <dbReference type="NCBI Taxonomy" id="5949"/>
    <lineage>
        <taxon>Eukaryota</taxon>
        <taxon>Sar</taxon>
        <taxon>Alveolata</taxon>
        <taxon>Ciliophora</taxon>
        <taxon>Intramacronucleata</taxon>
        <taxon>Spirotrichea</taxon>
        <taxon>Stichotrichia</taxon>
        <taxon>Sporadotrichida</taxon>
        <taxon>Oxytrichidae</taxon>
        <taxon>Stylonychinae</taxon>
        <taxon>Stylonychia</taxon>
    </lineage>
</organism>
<sequence>MQSNRYLQSGNRLGRLNSIDNLHKTEEQNISPIMKQRLLNDPVQKDWSNVIKSQIQVFDKMKEDSKIYQTQVKKAYADELKTAEQQKLQQKREEEVARATYELQQKESLEQQNYKIKNWALEDNKRQKQQLADEYGTSITNQKAKQQEIRQLEMIDEQRRIQEAHRSLELEKIVKKQKLDNYRKQLDAQLNMKGDNSNIERKLGQDFTQEELMLLHMNAQRELNNEEQYRQKFVKKDEVMKNRQQQFQEMVMNQNMHKDFLINQTINQREEDYKKQQEQRENDMKRMRMAMSEDRQRTLEYQIQEKNQQKMMEREKYMKNMEDRFKQENDYKQYVIQQQQQKLDQQKGYRQILDQMVIKNNQPTGRSSNLEGLQSGRGNQDQGNNFDVGIIPGQISVSKYLADARKSPRDGGQQLLLDDQYQIEDSQKYKSLLYKDDSINQSMNQSLDYSNIHSQKNLNQTTNLKGKMGSINSSLQDAAQMQLNLFNPKASYNPITNPIPIVNQNPYISKGRLDIGQSQRVRGKIMKSNEMSLNNSYAI</sequence>
<reference evidence="3 4" key="1">
    <citation type="submission" date="2014-06" db="EMBL/GenBank/DDBJ databases">
        <authorList>
            <person name="Swart Estienne"/>
        </authorList>
    </citation>
    <scope>NUCLEOTIDE SEQUENCE [LARGE SCALE GENOMIC DNA]</scope>
    <source>
        <strain evidence="3 4">130c</strain>
    </source>
</reference>